<dbReference type="GO" id="GO:0000978">
    <property type="term" value="F:RNA polymerase II cis-regulatory region sequence-specific DNA binding"/>
    <property type="evidence" value="ECO:0007669"/>
    <property type="project" value="EnsemblFungi"/>
</dbReference>
<name>A0A1G4J195_9SACH</name>
<evidence type="ECO:0000256" key="1">
    <source>
        <dbReference type="ARBA" id="ARBA00004123"/>
    </source>
</evidence>
<evidence type="ECO:0000256" key="3">
    <source>
        <dbReference type="ARBA" id="ARBA00022833"/>
    </source>
</evidence>
<evidence type="ECO:0000313" key="11">
    <source>
        <dbReference type="Proteomes" id="UP000190274"/>
    </source>
</evidence>
<dbReference type="GO" id="GO:0001228">
    <property type="term" value="F:DNA-binding transcription activator activity, RNA polymerase II-specific"/>
    <property type="evidence" value="ECO:0007669"/>
    <property type="project" value="EnsemblFungi"/>
</dbReference>
<feature type="domain" description="Zn(2)-C6 fungal-type" evidence="9">
    <location>
        <begin position="28"/>
        <end position="58"/>
    </location>
</feature>
<dbReference type="PANTHER" id="PTHR47782:SF10">
    <property type="entry name" value="PROTEIN SIP4"/>
    <property type="match status" value="1"/>
</dbReference>
<protein>
    <submittedName>
        <fullName evidence="10">LADA_0C09692g1_1</fullName>
    </submittedName>
</protein>
<dbReference type="Proteomes" id="UP000190274">
    <property type="component" value="Chromosome C"/>
</dbReference>
<comment type="subcellular location">
    <subcellularLocation>
        <location evidence="1">Nucleus</location>
    </subcellularLocation>
</comment>
<keyword evidence="4" id="KW-0805">Transcription regulation</keyword>
<dbReference type="GO" id="GO:0005634">
    <property type="term" value="C:nucleus"/>
    <property type="evidence" value="ECO:0007669"/>
    <property type="project" value="UniProtKB-SubCell"/>
</dbReference>
<dbReference type="GO" id="GO:2000218">
    <property type="term" value="P:negative regulation of invasive growth in response to glucose limitation"/>
    <property type="evidence" value="ECO:0007669"/>
    <property type="project" value="EnsemblFungi"/>
</dbReference>
<dbReference type="EMBL" id="LT598459">
    <property type="protein sequence ID" value="SCU83125.1"/>
    <property type="molecule type" value="Genomic_DNA"/>
</dbReference>
<evidence type="ECO:0000256" key="4">
    <source>
        <dbReference type="ARBA" id="ARBA00023015"/>
    </source>
</evidence>
<gene>
    <name evidence="10" type="ORF">LADA_0C09692G</name>
</gene>
<dbReference type="CDD" id="cd00067">
    <property type="entry name" value="GAL4"/>
    <property type="match status" value="1"/>
</dbReference>
<dbReference type="InterPro" id="IPR052202">
    <property type="entry name" value="Yeast_MetPath_Reg"/>
</dbReference>
<keyword evidence="5" id="KW-0238">DNA-binding</keyword>
<accession>A0A1G4J195</accession>
<reference evidence="11" key="1">
    <citation type="submission" date="2016-03" db="EMBL/GenBank/DDBJ databases">
        <authorList>
            <person name="Devillers H."/>
        </authorList>
    </citation>
    <scope>NUCLEOTIDE SEQUENCE [LARGE SCALE GENOMIC DNA]</scope>
</reference>
<evidence type="ECO:0000256" key="7">
    <source>
        <dbReference type="ARBA" id="ARBA00023242"/>
    </source>
</evidence>
<evidence type="ECO:0000256" key="5">
    <source>
        <dbReference type="ARBA" id="ARBA00023125"/>
    </source>
</evidence>
<proteinExistence type="predicted"/>
<evidence type="ECO:0000256" key="8">
    <source>
        <dbReference type="SAM" id="MobiDB-lite"/>
    </source>
</evidence>
<dbReference type="Gene3D" id="4.10.240.10">
    <property type="entry name" value="Zn(2)-C6 fungal-type DNA-binding domain"/>
    <property type="match status" value="1"/>
</dbReference>
<dbReference type="PROSITE" id="PS00463">
    <property type="entry name" value="ZN2_CY6_FUNGAL_1"/>
    <property type="match status" value="1"/>
</dbReference>
<sequence>MSKRKYGNHSDHTDTDLLLSKTARLSQACDRCRLKKIRCNGAKPSCEACTKVGFQCQHSDKLSRRGTPKNYTESLEREVVRLQQSVLQIQKQQSVDGTMQTHEQELSGLSATVAANLKSKEPPACVPHMHPRDFLLQLPFINDTFHLYDNYVTEEGRFLGHATWNILTHTLSDLPTDAIGEEDAWLTRYLIQNFQLSPDCIPVILLQKHQEDAILCGKEIQKCISHFLETSMALVPILNAASWRSDLTRIPHSRTAHPAVLLAYLFICQWQWSCFSDESLFTAAKVVCLNCTRPLLRLQCLLLGSFYFMGSPARSLLTTCSTAPFGSQLLRHATAEIIDLGLYINSHRLTPTQSHAPISHTERLTTFWCHQFLDSWWTLIQGVPKTNFTNDEFTPPNISALKNPQLKPFELLIDFVVGSLDGCNLLKALSPSSHTHMVLMLETFRKKLVKYNLYHRLTDHDVHSLATFVTNMTQSLATEIQLTLYYLVICLLTSLKESGAPSSKKVKFAVHPTQSSLFNQKTSSLRGKSSTLKKPLKCLKAQQEYAYEIMCLYYLTVVELDNSKNIAPSQLKAAHLIPCDNFGVIEICLETLANWASNHYSKNDPDYPLIYKKCQCIIEAWCSIWYFDEPEDELFIRLQALFNISPIQFPARAGQTFDKLLYVHSMKIQTRRSYPLKQCGEGQNSALVGESLNLFGESMATRLPTTETINALFNPMAMQEEDEGYAEDDDEDEESFLEIPTPKKTQSNQKVTTSSGPLVQQGCSTSLFDQRPQVAIRRFSDGSVPDPSHVGSDHTQEDIELSLQSKVAQKSPNDHYLLVQGFRRPSPAVGTPRSLGDLLTPDLNALPPQKSRGESKVSIN</sequence>
<dbReference type="SMART" id="SM00066">
    <property type="entry name" value="GAL4"/>
    <property type="match status" value="1"/>
</dbReference>
<dbReference type="Pfam" id="PF00172">
    <property type="entry name" value="Zn_clus"/>
    <property type="match status" value="1"/>
</dbReference>
<feature type="region of interest" description="Disordered" evidence="8">
    <location>
        <begin position="824"/>
        <end position="860"/>
    </location>
</feature>
<feature type="region of interest" description="Disordered" evidence="8">
    <location>
        <begin position="721"/>
        <end position="764"/>
    </location>
</feature>
<evidence type="ECO:0000259" key="9">
    <source>
        <dbReference type="PROSITE" id="PS50048"/>
    </source>
</evidence>
<keyword evidence="11" id="KW-1185">Reference proteome</keyword>
<feature type="compositionally biased region" description="Acidic residues" evidence="8">
    <location>
        <begin position="721"/>
        <end position="736"/>
    </location>
</feature>
<dbReference type="OrthoDB" id="4151048at2759"/>
<keyword evidence="3" id="KW-0862">Zinc</keyword>
<evidence type="ECO:0000313" key="10">
    <source>
        <dbReference type="EMBL" id="SCU83125.1"/>
    </source>
</evidence>
<keyword evidence="7" id="KW-0539">Nucleus</keyword>
<dbReference type="InterPro" id="IPR001138">
    <property type="entry name" value="Zn2Cys6_DnaBD"/>
</dbReference>
<evidence type="ECO:0000256" key="6">
    <source>
        <dbReference type="ARBA" id="ARBA00023163"/>
    </source>
</evidence>
<dbReference type="InterPro" id="IPR036864">
    <property type="entry name" value="Zn2-C6_fun-type_DNA-bd_sf"/>
</dbReference>
<dbReference type="PROSITE" id="PS50048">
    <property type="entry name" value="ZN2_CY6_FUNGAL_2"/>
    <property type="match status" value="1"/>
</dbReference>
<dbReference type="GO" id="GO:0045722">
    <property type="term" value="P:positive regulation of gluconeogenesis"/>
    <property type="evidence" value="ECO:0007669"/>
    <property type="project" value="EnsemblFungi"/>
</dbReference>
<dbReference type="GO" id="GO:0008270">
    <property type="term" value="F:zinc ion binding"/>
    <property type="evidence" value="ECO:0007669"/>
    <property type="project" value="InterPro"/>
</dbReference>
<dbReference type="AlphaFoldDB" id="A0A1G4J195"/>
<feature type="compositionally biased region" description="Polar residues" evidence="8">
    <location>
        <begin position="743"/>
        <end position="764"/>
    </location>
</feature>
<feature type="compositionally biased region" description="Basic and acidic residues" evidence="8">
    <location>
        <begin position="851"/>
        <end position="860"/>
    </location>
</feature>
<organism evidence="10 11">
    <name type="scientific">Lachancea dasiensis</name>
    <dbReference type="NCBI Taxonomy" id="1072105"/>
    <lineage>
        <taxon>Eukaryota</taxon>
        <taxon>Fungi</taxon>
        <taxon>Dikarya</taxon>
        <taxon>Ascomycota</taxon>
        <taxon>Saccharomycotina</taxon>
        <taxon>Saccharomycetes</taxon>
        <taxon>Saccharomycetales</taxon>
        <taxon>Saccharomycetaceae</taxon>
        <taxon>Lachancea</taxon>
    </lineage>
</organism>
<evidence type="ECO:0000256" key="2">
    <source>
        <dbReference type="ARBA" id="ARBA00022723"/>
    </source>
</evidence>
<dbReference type="PANTHER" id="PTHR47782">
    <property type="entry name" value="ZN(II)2CYS6 TRANSCRIPTION FACTOR (EUROFUNG)-RELATED"/>
    <property type="match status" value="1"/>
</dbReference>
<dbReference type="SUPFAM" id="SSF57701">
    <property type="entry name" value="Zn2/Cys6 DNA-binding domain"/>
    <property type="match status" value="1"/>
</dbReference>
<keyword evidence="6" id="KW-0804">Transcription</keyword>
<keyword evidence="2" id="KW-0479">Metal-binding</keyword>